<evidence type="ECO:0000313" key="3">
    <source>
        <dbReference type="Proteomes" id="UP000499080"/>
    </source>
</evidence>
<name>A0A4Y2CVB6_ARAVE</name>
<reference evidence="2 3" key="1">
    <citation type="journal article" date="2019" name="Sci. Rep.">
        <title>Orb-weaving spider Araneus ventricosus genome elucidates the spidroin gene catalogue.</title>
        <authorList>
            <person name="Kono N."/>
            <person name="Nakamura H."/>
            <person name="Ohtoshi R."/>
            <person name="Moran D.A.P."/>
            <person name="Shinohara A."/>
            <person name="Yoshida Y."/>
            <person name="Fujiwara M."/>
            <person name="Mori M."/>
            <person name="Tomita M."/>
            <person name="Arakawa K."/>
        </authorList>
    </citation>
    <scope>NUCLEOTIDE SEQUENCE [LARGE SCALE GENOMIC DNA]</scope>
</reference>
<dbReference type="AlphaFoldDB" id="A0A4Y2CVB6"/>
<dbReference type="EMBL" id="BGPR01000257">
    <property type="protein sequence ID" value="GBM08441.1"/>
    <property type="molecule type" value="Genomic_DNA"/>
</dbReference>
<feature type="compositionally biased region" description="Basic and acidic residues" evidence="1">
    <location>
        <begin position="1"/>
        <end position="10"/>
    </location>
</feature>
<protein>
    <submittedName>
        <fullName evidence="2">Uncharacterized protein</fullName>
    </submittedName>
</protein>
<evidence type="ECO:0000313" key="2">
    <source>
        <dbReference type="EMBL" id="GBM08441.1"/>
    </source>
</evidence>
<dbReference type="Proteomes" id="UP000499080">
    <property type="component" value="Unassembled WGS sequence"/>
</dbReference>
<organism evidence="2 3">
    <name type="scientific">Araneus ventricosus</name>
    <name type="common">Orbweaver spider</name>
    <name type="synonym">Epeira ventricosa</name>
    <dbReference type="NCBI Taxonomy" id="182803"/>
    <lineage>
        <taxon>Eukaryota</taxon>
        <taxon>Metazoa</taxon>
        <taxon>Ecdysozoa</taxon>
        <taxon>Arthropoda</taxon>
        <taxon>Chelicerata</taxon>
        <taxon>Arachnida</taxon>
        <taxon>Araneae</taxon>
        <taxon>Araneomorphae</taxon>
        <taxon>Entelegynae</taxon>
        <taxon>Araneoidea</taxon>
        <taxon>Araneidae</taxon>
        <taxon>Araneus</taxon>
    </lineage>
</organism>
<sequence length="86" mass="9704">MTSYRRKDISPVESGLEPSSRGFYPVAFLRYFRRKGGHISISLRGKPVNGWMNGGTYLPPFFSTLIRASSSLSFQSIQPIQSELFV</sequence>
<evidence type="ECO:0000256" key="1">
    <source>
        <dbReference type="SAM" id="MobiDB-lite"/>
    </source>
</evidence>
<proteinExistence type="predicted"/>
<comment type="caution">
    <text evidence="2">The sequence shown here is derived from an EMBL/GenBank/DDBJ whole genome shotgun (WGS) entry which is preliminary data.</text>
</comment>
<keyword evidence="3" id="KW-1185">Reference proteome</keyword>
<gene>
    <name evidence="2" type="ORF">AVEN_267713_1</name>
</gene>
<feature type="region of interest" description="Disordered" evidence="1">
    <location>
        <begin position="1"/>
        <end position="20"/>
    </location>
</feature>
<accession>A0A4Y2CVB6</accession>